<feature type="compositionally biased region" description="Basic and acidic residues" evidence="1">
    <location>
        <begin position="87"/>
        <end position="96"/>
    </location>
</feature>
<reference evidence="2" key="1">
    <citation type="submission" date="2020-03" db="EMBL/GenBank/DDBJ databases">
        <authorList>
            <person name="Weist P."/>
        </authorList>
    </citation>
    <scope>NUCLEOTIDE SEQUENCE</scope>
</reference>
<evidence type="ECO:0000256" key="1">
    <source>
        <dbReference type="SAM" id="MobiDB-lite"/>
    </source>
</evidence>
<evidence type="ECO:0000313" key="3">
    <source>
        <dbReference type="Proteomes" id="UP001153269"/>
    </source>
</evidence>
<proteinExistence type="predicted"/>
<protein>
    <submittedName>
        <fullName evidence="2">Uncharacterized protein</fullName>
    </submittedName>
</protein>
<dbReference type="EMBL" id="CADEAL010001001">
    <property type="protein sequence ID" value="CAB1427807.1"/>
    <property type="molecule type" value="Genomic_DNA"/>
</dbReference>
<feature type="compositionally biased region" description="Polar residues" evidence="1">
    <location>
        <begin position="26"/>
        <end position="36"/>
    </location>
</feature>
<sequence length="103" mass="10577">MGRCHAAGSLRGCGTGPTVGAVKRPTLSTGTPTISESGDGAVEMSLQLLPSPASMLREKGTIMQVVLEGEIQACNRAGAARNTTPHHPGENSRDKISAPPQTN</sequence>
<feature type="region of interest" description="Disordered" evidence="1">
    <location>
        <begin position="76"/>
        <end position="103"/>
    </location>
</feature>
<name>A0A9N7UBY7_PLEPL</name>
<keyword evidence="3" id="KW-1185">Reference proteome</keyword>
<gene>
    <name evidence="2" type="ORF">PLEPLA_LOCUS15752</name>
</gene>
<dbReference type="AlphaFoldDB" id="A0A9N7UBY7"/>
<comment type="caution">
    <text evidence="2">The sequence shown here is derived from an EMBL/GenBank/DDBJ whole genome shotgun (WGS) entry which is preliminary data.</text>
</comment>
<evidence type="ECO:0000313" key="2">
    <source>
        <dbReference type="EMBL" id="CAB1427807.1"/>
    </source>
</evidence>
<organism evidence="2 3">
    <name type="scientific">Pleuronectes platessa</name>
    <name type="common">European plaice</name>
    <dbReference type="NCBI Taxonomy" id="8262"/>
    <lineage>
        <taxon>Eukaryota</taxon>
        <taxon>Metazoa</taxon>
        <taxon>Chordata</taxon>
        <taxon>Craniata</taxon>
        <taxon>Vertebrata</taxon>
        <taxon>Euteleostomi</taxon>
        <taxon>Actinopterygii</taxon>
        <taxon>Neopterygii</taxon>
        <taxon>Teleostei</taxon>
        <taxon>Neoteleostei</taxon>
        <taxon>Acanthomorphata</taxon>
        <taxon>Carangaria</taxon>
        <taxon>Pleuronectiformes</taxon>
        <taxon>Pleuronectoidei</taxon>
        <taxon>Pleuronectidae</taxon>
        <taxon>Pleuronectes</taxon>
    </lineage>
</organism>
<feature type="region of interest" description="Disordered" evidence="1">
    <location>
        <begin position="1"/>
        <end position="39"/>
    </location>
</feature>
<dbReference type="Proteomes" id="UP001153269">
    <property type="component" value="Unassembled WGS sequence"/>
</dbReference>
<accession>A0A9N7UBY7</accession>